<dbReference type="KEGG" id="phu:Phum_PHUM280780"/>
<keyword evidence="6" id="KW-0963">Cytoplasm</keyword>
<dbReference type="GO" id="GO:0007169">
    <property type="term" value="P:cell surface receptor protein tyrosine kinase signaling pathway"/>
    <property type="evidence" value="ECO:0007669"/>
    <property type="project" value="TreeGrafter"/>
</dbReference>
<dbReference type="CDD" id="cd11549">
    <property type="entry name" value="Serine_rich_CAS"/>
    <property type="match status" value="1"/>
</dbReference>
<feature type="domain" description="SH3" evidence="18">
    <location>
        <begin position="10"/>
        <end position="72"/>
    </location>
</feature>
<dbReference type="InterPro" id="IPR036028">
    <property type="entry name" value="SH3-like_dom_sf"/>
</dbReference>
<dbReference type="PROSITE" id="PS50002">
    <property type="entry name" value="SH3"/>
    <property type="match status" value="1"/>
</dbReference>
<dbReference type="Gene3D" id="1.20.120.230">
    <property type="entry name" value="Alpha-catenin/vinculin-like"/>
    <property type="match status" value="1"/>
</dbReference>
<dbReference type="FunFam" id="1.20.120.230:FF:000001">
    <property type="entry name" value="Breast cancer anti-estrogen resistance 1"/>
    <property type="match status" value="1"/>
</dbReference>
<dbReference type="Pfam" id="PF08824">
    <property type="entry name" value="Serine_rich"/>
    <property type="match status" value="1"/>
</dbReference>
<dbReference type="OMA" id="NECEYSE"/>
<evidence type="ECO:0000256" key="13">
    <source>
        <dbReference type="ARBA" id="ARBA00072413"/>
    </source>
</evidence>
<dbReference type="PANTHER" id="PTHR10654:SF18">
    <property type="entry name" value="IP17195P"/>
    <property type="match status" value="1"/>
</dbReference>
<evidence type="ECO:0000256" key="11">
    <source>
        <dbReference type="ARBA" id="ARBA00023036"/>
    </source>
</evidence>
<dbReference type="GO" id="GO:0005925">
    <property type="term" value="C:focal adhesion"/>
    <property type="evidence" value="ECO:0007669"/>
    <property type="project" value="UniProtKB-SubCell"/>
</dbReference>
<dbReference type="RefSeq" id="XP_002426838.1">
    <property type="nucleotide sequence ID" value="XM_002426793.1"/>
</dbReference>
<evidence type="ECO:0000256" key="14">
    <source>
        <dbReference type="ARBA" id="ARBA00079691"/>
    </source>
</evidence>
<dbReference type="InParanoid" id="E0VL44"/>
<reference evidence="19" key="2">
    <citation type="submission" date="2007-04" db="EMBL/GenBank/DDBJ databases">
        <title>The genome of the human body louse.</title>
        <authorList>
            <consortium name="The Human Body Louse Genome Consortium"/>
            <person name="Kirkness E."/>
            <person name="Walenz B."/>
            <person name="Hass B."/>
            <person name="Bruggner R."/>
            <person name="Strausberg R."/>
        </authorList>
    </citation>
    <scope>NUCLEOTIDE SEQUENCE</scope>
    <source>
        <strain evidence="19">USDA</strain>
    </source>
</reference>
<dbReference type="GO" id="GO:0017124">
    <property type="term" value="F:SH3 domain binding"/>
    <property type="evidence" value="ECO:0007669"/>
    <property type="project" value="UniProtKB-KW"/>
</dbReference>
<evidence type="ECO:0000256" key="5">
    <source>
        <dbReference type="ARBA" id="ARBA00022443"/>
    </source>
</evidence>
<evidence type="ECO:0000256" key="3">
    <source>
        <dbReference type="ARBA" id="ARBA00004496"/>
    </source>
</evidence>
<keyword evidence="12" id="KW-0966">Cell projection</keyword>
<evidence type="ECO:0000256" key="12">
    <source>
        <dbReference type="ARBA" id="ARBA00023273"/>
    </source>
</evidence>
<dbReference type="STRING" id="121224.E0VL44"/>
<dbReference type="CTD" id="8229460"/>
<dbReference type="CDD" id="cd11844">
    <property type="entry name" value="SH3_CAS"/>
    <property type="match status" value="1"/>
</dbReference>
<dbReference type="FunFam" id="2.30.30.40:FF:000009">
    <property type="entry name" value="Breast cancer anti-estrogen resistance 1"/>
    <property type="match status" value="1"/>
</dbReference>
<keyword evidence="7" id="KW-0597">Phosphoprotein</keyword>
<dbReference type="EMBL" id="DS235269">
    <property type="protein sequence ID" value="EEB14100.1"/>
    <property type="molecule type" value="Genomic_DNA"/>
</dbReference>
<evidence type="ECO:0000256" key="1">
    <source>
        <dbReference type="ARBA" id="ARBA00004246"/>
    </source>
</evidence>
<dbReference type="InterPro" id="IPR021901">
    <property type="entry name" value="CAS_C"/>
</dbReference>
<dbReference type="SUPFAM" id="SSF50044">
    <property type="entry name" value="SH3-domain"/>
    <property type="match status" value="1"/>
</dbReference>
<dbReference type="InterPro" id="IPR001452">
    <property type="entry name" value="SH3_domain"/>
</dbReference>
<feature type="region of interest" description="Disordered" evidence="17">
    <location>
        <begin position="143"/>
        <end position="220"/>
    </location>
</feature>
<keyword evidence="21" id="KW-1185">Reference proteome</keyword>
<evidence type="ECO:0000256" key="8">
    <source>
        <dbReference type="ARBA" id="ARBA00022889"/>
    </source>
</evidence>
<keyword evidence="10" id="KW-0007">Acetylation</keyword>
<dbReference type="InterPro" id="IPR014928">
    <property type="entry name" value="Serine_rich_dom"/>
</dbReference>
<evidence type="ECO:0000313" key="19">
    <source>
        <dbReference type="EMBL" id="EEB14100.1"/>
    </source>
</evidence>
<protein>
    <recommendedName>
        <fullName evidence="13">Breast cancer anti-estrogen resistance protein 1</fullName>
    </recommendedName>
    <alternativeName>
        <fullName evidence="14">CRK-associated substrate</fullName>
    </alternativeName>
    <alternativeName>
        <fullName evidence="15">p130cas</fullName>
    </alternativeName>
</protein>
<dbReference type="GeneID" id="8229460"/>
<comment type="subcellular location">
    <subcellularLocation>
        <location evidence="1">Cell junction</location>
        <location evidence="1">Focal adhesion</location>
    </subcellularLocation>
    <subcellularLocation>
        <location evidence="2">Cell projection</location>
        <location evidence="2">Axon</location>
    </subcellularLocation>
    <subcellularLocation>
        <location evidence="3">Cytoplasm</location>
    </subcellularLocation>
</comment>
<evidence type="ECO:0000313" key="21">
    <source>
        <dbReference type="Proteomes" id="UP000009046"/>
    </source>
</evidence>
<dbReference type="Gene3D" id="1.20.120.830">
    <property type="entry name" value="Serine-rich domain"/>
    <property type="match status" value="1"/>
</dbReference>
<evidence type="ECO:0000313" key="20">
    <source>
        <dbReference type="EnsemblMetazoa" id="PHUM280780-PA"/>
    </source>
</evidence>
<dbReference type="FunFam" id="1.20.120.830:FF:000001">
    <property type="entry name" value="BCAR1 scaffold protein, Cas family member"/>
    <property type="match status" value="1"/>
</dbReference>
<dbReference type="GO" id="GO:0005886">
    <property type="term" value="C:plasma membrane"/>
    <property type="evidence" value="ECO:0007669"/>
    <property type="project" value="TreeGrafter"/>
</dbReference>
<feature type="compositionally biased region" description="Low complexity" evidence="17">
    <location>
        <begin position="186"/>
        <end position="216"/>
    </location>
</feature>
<dbReference type="GO" id="GO:0016477">
    <property type="term" value="P:cell migration"/>
    <property type="evidence" value="ECO:0007669"/>
    <property type="project" value="UniProtKB-ARBA"/>
</dbReference>
<dbReference type="VEuPathDB" id="VectorBase:PHUM280780"/>
<keyword evidence="5 16" id="KW-0728">SH3 domain</keyword>
<dbReference type="GO" id="GO:0005737">
    <property type="term" value="C:cytoplasm"/>
    <property type="evidence" value="ECO:0007669"/>
    <property type="project" value="UniProtKB-SubCell"/>
</dbReference>
<keyword evidence="9" id="KW-0965">Cell junction</keyword>
<dbReference type="InterPro" id="IPR038319">
    <property type="entry name" value="Serine_rich_sf"/>
</dbReference>
<accession>E0VL44</accession>
<dbReference type="eggNOG" id="ENOG502QQHE">
    <property type="taxonomic scope" value="Eukaryota"/>
</dbReference>
<evidence type="ECO:0000256" key="10">
    <source>
        <dbReference type="ARBA" id="ARBA00022990"/>
    </source>
</evidence>
<organism>
    <name type="scientific">Pediculus humanus subsp. corporis</name>
    <name type="common">Body louse</name>
    <dbReference type="NCBI Taxonomy" id="121224"/>
    <lineage>
        <taxon>Eukaryota</taxon>
        <taxon>Metazoa</taxon>
        <taxon>Ecdysozoa</taxon>
        <taxon>Arthropoda</taxon>
        <taxon>Hexapoda</taxon>
        <taxon>Insecta</taxon>
        <taxon>Pterygota</taxon>
        <taxon>Neoptera</taxon>
        <taxon>Paraneoptera</taxon>
        <taxon>Psocodea</taxon>
        <taxon>Troctomorpha</taxon>
        <taxon>Phthiraptera</taxon>
        <taxon>Anoplura</taxon>
        <taxon>Pediculidae</taxon>
        <taxon>Pediculus</taxon>
    </lineage>
</organism>
<dbReference type="OrthoDB" id="5983572at2759"/>
<evidence type="ECO:0000259" key="18">
    <source>
        <dbReference type="PROSITE" id="PS50002"/>
    </source>
</evidence>
<dbReference type="Pfam" id="PF00018">
    <property type="entry name" value="SH3_1"/>
    <property type="match status" value="1"/>
</dbReference>
<dbReference type="FunCoup" id="E0VL44">
    <property type="interactions" value="375"/>
</dbReference>
<dbReference type="GO" id="GO:0030424">
    <property type="term" value="C:axon"/>
    <property type="evidence" value="ECO:0007669"/>
    <property type="project" value="UniProtKB-SubCell"/>
</dbReference>
<dbReference type="Gene3D" id="2.30.30.40">
    <property type="entry name" value="SH3 Domains"/>
    <property type="match status" value="1"/>
</dbReference>
<dbReference type="SMART" id="SM00326">
    <property type="entry name" value="SH3"/>
    <property type="match status" value="1"/>
</dbReference>
<dbReference type="EnsemblMetazoa" id="PHUM280780-RA">
    <property type="protein sequence ID" value="PHUM280780-PA"/>
    <property type="gene ID" value="PHUM280780"/>
</dbReference>
<evidence type="ECO:0000256" key="7">
    <source>
        <dbReference type="ARBA" id="ARBA00022553"/>
    </source>
</evidence>
<evidence type="ECO:0000256" key="4">
    <source>
        <dbReference type="ARBA" id="ARBA00007848"/>
    </source>
</evidence>
<dbReference type="CDD" id="cd11564">
    <property type="entry name" value="FAT-like_CAS_C"/>
    <property type="match status" value="1"/>
</dbReference>
<gene>
    <name evidence="20" type="primary">8229460</name>
    <name evidence="19" type="ORF">Phum_PHUM280780</name>
</gene>
<dbReference type="Proteomes" id="UP000009046">
    <property type="component" value="Unassembled WGS sequence"/>
</dbReference>
<keyword evidence="11" id="KW-0729">SH3-binding</keyword>
<sequence>MISFQDAGDYQNCVAKALYDNIAESPDELAFRKGDLLTVLEQNTGGIEGWWLCSLRGRQGICPGNRLRILPGFYDIGTADLPIQNLSKRRSWHVQPNMVLTPQKFGDIYLYNLPAGSQCQKYDIPPPLQDSLLQAYDVPRALSRESTESTLSTPKRSVPPVPQFESDSREPDSQFYDIPRPLLANSQPLTPSSSASSLTAPESLSLPSSNRSSLLSGPEYDIPKSRLSSSQLYDVPAPNPKPKELPLELNSALETLNRLQNEASGAVQRLLGLLSPGWRRLDNLQNRIFDIKLAAERLRTSLHELSEFCEGSLGNAYKAADKNLVIKLKPLAKALRDADKIVQETCNELDVMNWSIQDLSRDSDQDSSLDNLDRLIACAKSLTEDIRRAASSLQGNAPLLFKRDSSGTLPEDYDYVNLESKDSIESEISQALPTELKKSYNAILRDAENNSLLVEDCNDEENDDARLIRFYAALTVSHTAQLTRAIDAFLQTVEHNQPPKIFLAHGKFVVLSAHRLVHVGDTVARNVSQAHIKQRIQERADGLSEALDQTVQRTKRAAQHFPNVAAVQDMVDAIVDVSHFARDLKMSLVMAM</sequence>
<evidence type="ECO:0000256" key="17">
    <source>
        <dbReference type="SAM" id="MobiDB-lite"/>
    </source>
</evidence>
<dbReference type="AlphaFoldDB" id="E0VL44"/>
<dbReference type="Pfam" id="PF12026">
    <property type="entry name" value="CAS_C"/>
    <property type="match status" value="1"/>
</dbReference>
<evidence type="ECO:0000256" key="16">
    <source>
        <dbReference type="PROSITE-ProRule" id="PRU00192"/>
    </source>
</evidence>
<keyword evidence="8" id="KW-0130">Cell adhesion</keyword>
<reference evidence="20" key="3">
    <citation type="submission" date="2021-02" db="UniProtKB">
        <authorList>
            <consortium name="EnsemblMetazoa"/>
        </authorList>
    </citation>
    <scope>IDENTIFICATION</scope>
    <source>
        <strain evidence="20">USDA</strain>
    </source>
</reference>
<evidence type="ECO:0000256" key="15">
    <source>
        <dbReference type="ARBA" id="ARBA00081467"/>
    </source>
</evidence>
<reference evidence="19" key="1">
    <citation type="submission" date="2007-04" db="EMBL/GenBank/DDBJ databases">
        <title>Annotation of Pediculus humanus corporis strain USDA.</title>
        <authorList>
            <person name="Kirkness E."/>
            <person name="Hannick L."/>
            <person name="Hass B."/>
            <person name="Bruggner R."/>
            <person name="Lawson D."/>
            <person name="Bidwell S."/>
            <person name="Joardar V."/>
            <person name="Caler E."/>
            <person name="Walenz B."/>
            <person name="Inman J."/>
            <person name="Schobel S."/>
            <person name="Galinsky K."/>
            <person name="Amedeo P."/>
            <person name="Strausberg R."/>
        </authorList>
    </citation>
    <scope>NUCLEOTIDE SEQUENCE</scope>
    <source>
        <strain evidence="19">USDA</strain>
    </source>
</reference>
<name>E0VL44_PEDHC</name>
<evidence type="ECO:0000256" key="2">
    <source>
        <dbReference type="ARBA" id="ARBA00004489"/>
    </source>
</evidence>
<dbReference type="PANTHER" id="PTHR10654">
    <property type="entry name" value="CAS SCAFFOLDING PROTEIN"/>
    <property type="match status" value="1"/>
</dbReference>
<evidence type="ECO:0000256" key="9">
    <source>
        <dbReference type="ARBA" id="ARBA00022949"/>
    </source>
</evidence>
<dbReference type="HOGENOM" id="CLU_017000_1_1_1"/>
<dbReference type="InterPro" id="IPR037362">
    <property type="entry name" value="CAS_fam"/>
</dbReference>
<dbReference type="GO" id="GO:0007155">
    <property type="term" value="P:cell adhesion"/>
    <property type="evidence" value="ECO:0007669"/>
    <property type="project" value="UniProtKB-KW"/>
</dbReference>
<comment type="similarity">
    <text evidence="4">Belongs to the CAS family.</text>
</comment>
<dbReference type="EMBL" id="AAZO01003264">
    <property type="status" value="NOT_ANNOTATED_CDS"/>
    <property type="molecule type" value="Genomic_DNA"/>
</dbReference>
<evidence type="ECO:0000256" key="6">
    <source>
        <dbReference type="ARBA" id="ARBA00022490"/>
    </source>
</evidence>
<proteinExistence type="inferred from homology"/>